<feature type="transmembrane region" description="Helical" evidence="1">
    <location>
        <begin position="462"/>
        <end position="481"/>
    </location>
</feature>
<evidence type="ECO:0000259" key="2">
    <source>
        <dbReference type="Pfam" id="PF13785"/>
    </source>
</evidence>
<protein>
    <submittedName>
        <fullName evidence="3">DUF4178 domain-containing protein</fullName>
    </submittedName>
</protein>
<evidence type="ECO:0000313" key="4">
    <source>
        <dbReference type="Proteomes" id="UP000269923"/>
    </source>
</evidence>
<dbReference type="STRING" id="1121352.GCA_000620925_01098"/>
<dbReference type="AlphaFoldDB" id="A0A3P2A2K8"/>
<comment type="caution">
    <text evidence="3">The sequence shown here is derived from an EMBL/GenBank/DDBJ whole genome shotgun (WGS) entry which is preliminary data.</text>
</comment>
<dbReference type="OrthoDB" id="228033at2"/>
<evidence type="ECO:0000313" key="3">
    <source>
        <dbReference type="EMBL" id="RRD89671.1"/>
    </source>
</evidence>
<feature type="domain" description="DUF4178" evidence="2">
    <location>
        <begin position="283"/>
        <end position="428"/>
    </location>
</feature>
<keyword evidence="1" id="KW-0472">Membrane</keyword>
<proteinExistence type="predicted"/>
<keyword evidence="1" id="KW-0812">Transmembrane</keyword>
<keyword evidence="4" id="KW-1185">Reference proteome</keyword>
<feature type="transmembrane region" description="Helical" evidence="1">
    <location>
        <begin position="488"/>
        <end position="505"/>
    </location>
</feature>
<sequence length="512" mass="56504">MSQTFFHTDCPACGAPVDVASPTAVTVVCGYCNSMLVLENGALNDTGRDSALIEDAGPLQIGTQGHFGTLDFVLIGRIQARYDAGMWNEWYIRFADGSHGWLSEAGDLYVLVRAAASPDTYPEFQDIRAGVSQLHYNKTFIASDVRDITLSNAAAQGELPFALPAQWHNRVADWRCENHFLTLDYSQNPPLAFLGVVVDLNSLALTHTRDNHQIRQAAGKLKGERSSDRCPNCGSPVRWPHGLTQALICPACNSELAVDSGKAQLIAANAMRHAQQQALTLPIGLQGTWRGTAVTVVGAVRYEELESNDALALINGKATRATPVGWWFEYLLHSPEKGFIWLVETPEDGWFVAETLAHFPRLDAHGKPQGSRLLYHYGGRVSYAAGAFYWHIRAGDVSHYSDYSDGKGKLCAEQSRSELAWSHSTPVDFNREIAPAFKLSPHKKTTPQSSRTPAVSNKLRQVFWAAYLIINIPAWWTIILVHEDINALFISGMISYIVFKILFAGDDDNDDD</sequence>
<name>A0A3P2A2K8_9NEIS</name>
<keyword evidence="1" id="KW-1133">Transmembrane helix</keyword>
<gene>
    <name evidence="3" type="ORF">EII21_07930</name>
</gene>
<dbReference type="Proteomes" id="UP000269923">
    <property type="component" value="Unassembled WGS sequence"/>
</dbReference>
<dbReference type="EMBL" id="RQYC01000012">
    <property type="protein sequence ID" value="RRD89671.1"/>
    <property type="molecule type" value="Genomic_DNA"/>
</dbReference>
<organism evidence="3 4">
    <name type="scientific">Conchiformibius steedae</name>
    <dbReference type="NCBI Taxonomy" id="153493"/>
    <lineage>
        <taxon>Bacteria</taxon>
        <taxon>Pseudomonadati</taxon>
        <taxon>Pseudomonadota</taxon>
        <taxon>Betaproteobacteria</taxon>
        <taxon>Neisseriales</taxon>
        <taxon>Neisseriaceae</taxon>
        <taxon>Conchiformibius</taxon>
    </lineage>
</organism>
<dbReference type="InterPro" id="IPR025235">
    <property type="entry name" value="DUF4178"/>
</dbReference>
<evidence type="ECO:0000256" key="1">
    <source>
        <dbReference type="SAM" id="Phobius"/>
    </source>
</evidence>
<dbReference type="Pfam" id="PF13785">
    <property type="entry name" value="DUF4178"/>
    <property type="match status" value="1"/>
</dbReference>
<reference evidence="3 4" key="1">
    <citation type="submission" date="2018-11" db="EMBL/GenBank/DDBJ databases">
        <title>Genomes From Bacteria Associated with the Canine Oral Cavity: a Test Case for Automated Genome-Based Taxonomic Assignment.</title>
        <authorList>
            <person name="Coil D.A."/>
            <person name="Jospin G."/>
            <person name="Darling A.E."/>
            <person name="Wallis C."/>
            <person name="Davis I.J."/>
            <person name="Harris S."/>
            <person name="Eisen J.A."/>
            <person name="Holcombe L.J."/>
            <person name="O'Flynn C."/>
        </authorList>
    </citation>
    <scope>NUCLEOTIDE SEQUENCE [LARGE SCALE GENOMIC DNA]</scope>
    <source>
        <strain evidence="3 4">COT-280</strain>
    </source>
</reference>
<accession>A0A3P2A2K8</accession>
<dbReference type="RefSeq" id="WP_124795404.1">
    <property type="nucleotide sequence ID" value="NZ_RQYC01000012.1"/>
</dbReference>